<comment type="subunit">
    <text evidence="5">Homodimer.</text>
</comment>
<keyword evidence="7" id="KW-1185">Reference proteome</keyword>
<feature type="binding site" evidence="5">
    <location>
        <position position="100"/>
    </location>
    <ligand>
        <name>S-adenosyl-L-methionine</name>
        <dbReference type="ChEBI" id="CHEBI:59789"/>
    </ligand>
</feature>
<protein>
    <recommendedName>
        <fullName evidence="5">Ribosomal RNA large subunit methyltransferase H</fullName>
        <ecNumber evidence="5">2.1.1.177</ecNumber>
    </recommendedName>
    <alternativeName>
        <fullName evidence="5">23S rRNA (pseudouridine1915-N3)-methyltransferase</fullName>
    </alternativeName>
    <alternativeName>
        <fullName evidence="5">23S rRNA m3Psi1915 methyltransferase</fullName>
    </alternativeName>
    <alternativeName>
        <fullName evidence="5">rRNA (pseudouridine-N3-)-methyltransferase RlmH</fullName>
    </alternativeName>
</protein>
<dbReference type="EMBL" id="BAAAMN010000016">
    <property type="protein sequence ID" value="GAA2032213.1"/>
    <property type="molecule type" value="Genomic_DNA"/>
</dbReference>
<keyword evidence="2 5" id="KW-0808">Transferase</keyword>
<dbReference type="InterPro" id="IPR003742">
    <property type="entry name" value="RlmH-like"/>
</dbReference>
<evidence type="ECO:0000256" key="2">
    <source>
        <dbReference type="ARBA" id="ARBA00022679"/>
    </source>
</evidence>
<comment type="function">
    <text evidence="5">Specifically methylates the pseudouridine at position 1915 (m3Psi1915) in 23S rRNA.</text>
</comment>
<dbReference type="EC" id="2.1.1.177" evidence="5"/>
<keyword evidence="5" id="KW-0963">Cytoplasm</keyword>
<dbReference type="PANTHER" id="PTHR33603:SF1">
    <property type="entry name" value="RIBOSOMAL RNA LARGE SUBUNIT METHYLTRANSFERASE H"/>
    <property type="match status" value="1"/>
</dbReference>
<feature type="binding site" evidence="5">
    <location>
        <begin position="119"/>
        <end position="124"/>
    </location>
    <ligand>
        <name>S-adenosyl-L-methionine</name>
        <dbReference type="ChEBI" id="CHEBI:59789"/>
    </ligand>
</feature>
<dbReference type="SUPFAM" id="SSF75217">
    <property type="entry name" value="alpha/beta knot"/>
    <property type="match status" value="1"/>
</dbReference>
<dbReference type="CDD" id="cd18081">
    <property type="entry name" value="RlmH-like"/>
    <property type="match status" value="1"/>
</dbReference>
<proteinExistence type="inferred from homology"/>
<dbReference type="PIRSF" id="PIRSF004505">
    <property type="entry name" value="MT_bac"/>
    <property type="match status" value="1"/>
</dbReference>
<evidence type="ECO:0000313" key="6">
    <source>
        <dbReference type="EMBL" id="GAA2032213.1"/>
    </source>
</evidence>
<feature type="binding site" evidence="5">
    <location>
        <position position="69"/>
    </location>
    <ligand>
        <name>S-adenosyl-L-methionine</name>
        <dbReference type="ChEBI" id="CHEBI:59789"/>
    </ligand>
</feature>
<evidence type="ECO:0000256" key="3">
    <source>
        <dbReference type="ARBA" id="ARBA00022691"/>
    </source>
</evidence>
<dbReference type="InterPro" id="IPR029026">
    <property type="entry name" value="tRNA_m1G_MTases_N"/>
</dbReference>
<dbReference type="Proteomes" id="UP001501461">
    <property type="component" value="Unassembled WGS sequence"/>
</dbReference>
<dbReference type="NCBIfam" id="NF000986">
    <property type="entry name" value="PRK00103.1-4"/>
    <property type="match status" value="1"/>
</dbReference>
<sequence>MTIRIITVGKRHEAWVADGIERFAKRLKKPYDIEFKLVPHTTAGEQRSRDEESAAILKQVRAQDHVMLLDERGTNFRSPQLAEHLQQLFDTSRSVVLVIGGAYGVNDELRARADTVWSLSNLVFPHQLVRLMVTEQIYRAQEISAGRPYHHQ</sequence>
<keyword evidence="5" id="KW-0698">rRNA processing</keyword>
<comment type="catalytic activity">
    <reaction evidence="5">
        <text>pseudouridine(1915) in 23S rRNA + S-adenosyl-L-methionine = N(3)-methylpseudouridine(1915) in 23S rRNA + S-adenosyl-L-homocysteine + H(+)</text>
        <dbReference type="Rhea" id="RHEA:42752"/>
        <dbReference type="Rhea" id="RHEA-COMP:10221"/>
        <dbReference type="Rhea" id="RHEA-COMP:10222"/>
        <dbReference type="ChEBI" id="CHEBI:15378"/>
        <dbReference type="ChEBI" id="CHEBI:57856"/>
        <dbReference type="ChEBI" id="CHEBI:59789"/>
        <dbReference type="ChEBI" id="CHEBI:65314"/>
        <dbReference type="ChEBI" id="CHEBI:74486"/>
        <dbReference type="EC" id="2.1.1.177"/>
    </reaction>
</comment>
<evidence type="ECO:0000313" key="7">
    <source>
        <dbReference type="Proteomes" id="UP001501461"/>
    </source>
</evidence>
<dbReference type="Pfam" id="PF02590">
    <property type="entry name" value="SPOUT_MTase"/>
    <property type="match status" value="1"/>
</dbReference>
<dbReference type="Gene3D" id="3.40.1280.10">
    <property type="match status" value="1"/>
</dbReference>
<keyword evidence="3 5" id="KW-0949">S-adenosyl-L-methionine</keyword>
<comment type="caution">
    <text evidence="6">The sequence shown here is derived from an EMBL/GenBank/DDBJ whole genome shotgun (WGS) entry which is preliminary data.</text>
</comment>
<gene>
    <name evidence="5" type="primary">rlmH</name>
    <name evidence="6" type="ORF">GCM10009720_10690</name>
</gene>
<evidence type="ECO:0000256" key="1">
    <source>
        <dbReference type="ARBA" id="ARBA00022603"/>
    </source>
</evidence>
<keyword evidence="1 5" id="KW-0489">Methyltransferase</keyword>
<organism evidence="6 7">
    <name type="scientific">Yaniella flava</name>
    <dbReference type="NCBI Taxonomy" id="287930"/>
    <lineage>
        <taxon>Bacteria</taxon>
        <taxon>Bacillati</taxon>
        <taxon>Actinomycetota</taxon>
        <taxon>Actinomycetes</taxon>
        <taxon>Micrococcales</taxon>
        <taxon>Micrococcaceae</taxon>
        <taxon>Yaniella</taxon>
    </lineage>
</organism>
<dbReference type="InterPro" id="IPR029028">
    <property type="entry name" value="Alpha/beta_knot_MTases"/>
</dbReference>
<comment type="similarity">
    <text evidence="4 5">Belongs to the RNA methyltransferase RlmH family.</text>
</comment>
<accession>A0ABN2U8N1</accession>
<comment type="subcellular location">
    <subcellularLocation>
        <location evidence="5">Cytoplasm</location>
    </subcellularLocation>
</comment>
<evidence type="ECO:0000256" key="4">
    <source>
        <dbReference type="ARBA" id="ARBA00038303"/>
    </source>
</evidence>
<dbReference type="PANTHER" id="PTHR33603">
    <property type="entry name" value="METHYLTRANSFERASE"/>
    <property type="match status" value="1"/>
</dbReference>
<name>A0ABN2U8N1_9MICC</name>
<reference evidence="6 7" key="1">
    <citation type="journal article" date="2019" name="Int. J. Syst. Evol. Microbiol.">
        <title>The Global Catalogue of Microorganisms (GCM) 10K type strain sequencing project: providing services to taxonomists for standard genome sequencing and annotation.</title>
        <authorList>
            <consortium name="The Broad Institute Genomics Platform"/>
            <consortium name="The Broad Institute Genome Sequencing Center for Infectious Disease"/>
            <person name="Wu L."/>
            <person name="Ma J."/>
        </authorList>
    </citation>
    <scope>NUCLEOTIDE SEQUENCE [LARGE SCALE GENOMIC DNA]</scope>
    <source>
        <strain evidence="6 7">JCM 13595</strain>
    </source>
</reference>
<dbReference type="HAMAP" id="MF_00658">
    <property type="entry name" value="23SrRNA_methyltr_H"/>
    <property type="match status" value="1"/>
</dbReference>
<evidence type="ECO:0000256" key="5">
    <source>
        <dbReference type="HAMAP-Rule" id="MF_00658"/>
    </source>
</evidence>
<dbReference type="RefSeq" id="WP_343956576.1">
    <property type="nucleotide sequence ID" value="NZ_BAAAMN010000016.1"/>
</dbReference>